<dbReference type="GO" id="GO:0022857">
    <property type="term" value="F:transmembrane transporter activity"/>
    <property type="evidence" value="ECO:0007669"/>
    <property type="project" value="TreeGrafter"/>
</dbReference>
<dbReference type="InterPro" id="IPR003593">
    <property type="entry name" value="AAA+_ATPase"/>
</dbReference>
<name>G4T207_META2</name>
<dbReference type="PATRIC" id="fig|271065.3.peg.3107"/>
<dbReference type="AlphaFoldDB" id="G4T207"/>
<dbReference type="PROSITE" id="PS50893">
    <property type="entry name" value="ABC_TRANSPORTER_2"/>
    <property type="match status" value="1"/>
</dbReference>
<keyword evidence="3" id="KW-0067">ATP-binding</keyword>
<evidence type="ECO:0000259" key="4">
    <source>
        <dbReference type="PROSITE" id="PS50893"/>
    </source>
</evidence>
<gene>
    <name evidence="5" type="ordered locus">MEALZ_3015</name>
</gene>
<dbReference type="HOGENOM" id="CLU_000604_1_22_6"/>
<dbReference type="SMART" id="SM00382">
    <property type="entry name" value="AAA"/>
    <property type="match status" value="1"/>
</dbReference>
<proteinExistence type="predicted"/>
<dbReference type="CDD" id="cd03255">
    <property type="entry name" value="ABC_MJ0796_LolCDE_FtsE"/>
    <property type="match status" value="1"/>
</dbReference>
<evidence type="ECO:0000256" key="2">
    <source>
        <dbReference type="ARBA" id="ARBA00022741"/>
    </source>
</evidence>
<keyword evidence="6" id="KW-1185">Reference proteome</keyword>
<keyword evidence="1" id="KW-0813">Transport</keyword>
<organism evidence="5 6">
    <name type="scientific">Methylotuvimicrobium alcaliphilum (strain DSM 19304 / NCIMB 14124 / VKM B-2133 / 20Z)</name>
    <name type="common">Methylomicrobium alcaliphilum</name>
    <dbReference type="NCBI Taxonomy" id="1091494"/>
    <lineage>
        <taxon>Bacteria</taxon>
        <taxon>Pseudomonadati</taxon>
        <taxon>Pseudomonadota</taxon>
        <taxon>Gammaproteobacteria</taxon>
        <taxon>Methylococcales</taxon>
        <taxon>Methylococcaceae</taxon>
        <taxon>Methylotuvimicrobium</taxon>
    </lineage>
</organism>
<dbReference type="STRING" id="1091494.MEALZ_3015"/>
<sequence>MTDFDYALDLQNVSFSWHKRHAPVLKIAEWRVEPGRRIFLHGASGSGKSTLLSLISGILVPTSGQIKVLGTDLTKIGGMARDLFRARHIGVIFQQFNLLPYLSVEANINLAVKFGKRHDANHNDIGVLTQRLGLDRSILTRKAGQLSVGQQQRVAVARALINHPELIIADEPTSSLDSDTRDEFMRVLLESAALNRTTVIFVSHDKSLGHYFDQEISLHDLMQAGETKA</sequence>
<dbReference type="InterPro" id="IPR017871">
    <property type="entry name" value="ABC_transporter-like_CS"/>
</dbReference>
<dbReference type="RefSeq" id="WP_014149444.1">
    <property type="nucleotide sequence ID" value="NC_016112.1"/>
</dbReference>
<dbReference type="PANTHER" id="PTHR24220">
    <property type="entry name" value="IMPORT ATP-BINDING PROTEIN"/>
    <property type="match status" value="1"/>
</dbReference>
<accession>G4T207</accession>
<dbReference type="Proteomes" id="UP000008315">
    <property type="component" value="Chromosome"/>
</dbReference>
<dbReference type="PANTHER" id="PTHR24220:SF611">
    <property type="entry name" value="ATP-BINDING COMPONENT OF ABC TRANSPORTER-RELATED"/>
    <property type="match status" value="1"/>
</dbReference>
<dbReference type="GO" id="GO:0016887">
    <property type="term" value="F:ATP hydrolysis activity"/>
    <property type="evidence" value="ECO:0007669"/>
    <property type="project" value="InterPro"/>
</dbReference>
<dbReference type="SUPFAM" id="SSF52540">
    <property type="entry name" value="P-loop containing nucleoside triphosphate hydrolases"/>
    <property type="match status" value="1"/>
</dbReference>
<dbReference type="InterPro" id="IPR015854">
    <property type="entry name" value="ABC_transpr_LolD-like"/>
</dbReference>
<evidence type="ECO:0000313" key="6">
    <source>
        <dbReference type="Proteomes" id="UP000008315"/>
    </source>
</evidence>
<dbReference type="InterPro" id="IPR017911">
    <property type="entry name" value="MacB-like_ATP-bd"/>
</dbReference>
<dbReference type="KEGG" id="mah:MEALZ_3015"/>
<dbReference type="EMBL" id="FO082060">
    <property type="protein sequence ID" value="CCE24681.1"/>
    <property type="molecule type" value="Genomic_DNA"/>
</dbReference>
<feature type="domain" description="ABC transporter" evidence="4">
    <location>
        <begin position="8"/>
        <end position="229"/>
    </location>
</feature>
<dbReference type="InterPro" id="IPR003439">
    <property type="entry name" value="ABC_transporter-like_ATP-bd"/>
</dbReference>
<keyword evidence="2" id="KW-0547">Nucleotide-binding</keyword>
<dbReference type="GO" id="GO:0005524">
    <property type="term" value="F:ATP binding"/>
    <property type="evidence" value="ECO:0007669"/>
    <property type="project" value="UniProtKB-KW"/>
</dbReference>
<dbReference type="PROSITE" id="PS00211">
    <property type="entry name" value="ABC_TRANSPORTER_1"/>
    <property type="match status" value="1"/>
</dbReference>
<dbReference type="Pfam" id="PF00005">
    <property type="entry name" value="ABC_tran"/>
    <property type="match status" value="1"/>
</dbReference>
<reference evidence="6" key="1">
    <citation type="journal article" date="2012" name="J. Bacteriol.">
        <title>Genome sequence of the haloalkaliphilic methanotrophic bacterium Methylomicrobium alcaliphilum 20Z.</title>
        <authorList>
            <person name="Vuilleumier S."/>
            <person name="Khmelenina V.N."/>
            <person name="Bringel F."/>
            <person name="Reshetnikov A.S."/>
            <person name="Lajus A."/>
            <person name="Mangenot S."/>
            <person name="Rouy Z."/>
            <person name="Op den Camp H.J."/>
            <person name="Jetten M.S."/>
            <person name="Dispirito A.A."/>
            <person name="Dunfield P."/>
            <person name="Klotz M.G."/>
            <person name="Semrau J.D."/>
            <person name="Stein L.Y."/>
            <person name="Barbe V."/>
            <person name="Medigue C."/>
            <person name="Trotsenko Y.A."/>
            <person name="Kalyuzhnaya M.G."/>
        </authorList>
    </citation>
    <scope>NUCLEOTIDE SEQUENCE [LARGE SCALE GENOMIC DNA]</scope>
    <source>
        <strain evidence="6">DSM 19304 / NCIMB 14124 / VKM B-2133 / 20Z</strain>
    </source>
</reference>
<dbReference type="Gene3D" id="3.40.50.300">
    <property type="entry name" value="P-loop containing nucleotide triphosphate hydrolases"/>
    <property type="match status" value="1"/>
</dbReference>
<evidence type="ECO:0000256" key="1">
    <source>
        <dbReference type="ARBA" id="ARBA00022448"/>
    </source>
</evidence>
<protein>
    <submittedName>
        <fullName evidence="5">ABC transporter related</fullName>
    </submittedName>
</protein>
<evidence type="ECO:0000313" key="5">
    <source>
        <dbReference type="EMBL" id="CCE24681.1"/>
    </source>
</evidence>
<dbReference type="GO" id="GO:0005886">
    <property type="term" value="C:plasma membrane"/>
    <property type="evidence" value="ECO:0007669"/>
    <property type="project" value="TreeGrafter"/>
</dbReference>
<evidence type="ECO:0000256" key="3">
    <source>
        <dbReference type="ARBA" id="ARBA00022840"/>
    </source>
</evidence>
<dbReference type="InterPro" id="IPR027417">
    <property type="entry name" value="P-loop_NTPase"/>
</dbReference>